<accession>A0ABS5W389</accession>
<protein>
    <submittedName>
        <fullName evidence="2">Glycosyltransferase family 4 protein</fullName>
    </submittedName>
</protein>
<dbReference type="PANTHER" id="PTHR12526">
    <property type="entry name" value="GLYCOSYLTRANSFERASE"/>
    <property type="match status" value="1"/>
</dbReference>
<reference evidence="2 3" key="1">
    <citation type="submission" date="2021-05" db="EMBL/GenBank/DDBJ databases">
        <title>Croceibacterium sp. LX-88 genome sequence.</title>
        <authorList>
            <person name="Luo X."/>
        </authorList>
    </citation>
    <scope>NUCLEOTIDE SEQUENCE [LARGE SCALE GENOMIC DNA]</scope>
    <source>
        <strain evidence="2 3">LX-88</strain>
    </source>
</reference>
<evidence type="ECO:0000313" key="3">
    <source>
        <dbReference type="Proteomes" id="UP000811255"/>
    </source>
</evidence>
<proteinExistence type="predicted"/>
<dbReference type="Pfam" id="PF13579">
    <property type="entry name" value="Glyco_trans_4_4"/>
    <property type="match status" value="1"/>
</dbReference>
<evidence type="ECO:0000259" key="1">
    <source>
        <dbReference type="Pfam" id="PF13579"/>
    </source>
</evidence>
<comment type="caution">
    <text evidence="2">The sequence shown here is derived from an EMBL/GenBank/DDBJ whole genome shotgun (WGS) entry which is preliminary data.</text>
</comment>
<dbReference type="CDD" id="cd03808">
    <property type="entry name" value="GT4_CapM-like"/>
    <property type="match status" value="1"/>
</dbReference>
<dbReference type="Proteomes" id="UP000811255">
    <property type="component" value="Unassembled WGS sequence"/>
</dbReference>
<dbReference type="Gene3D" id="3.40.50.2000">
    <property type="entry name" value="Glycogen Phosphorylase B"/>
    <property type="match status" value="2"/>
</dbReference>
<evidence type="ECO:0000313" key="2">
    <source>
        <dbReference type="EMBL" id="MBT2133572.1"/>
    </source>
</evidence>
<dbReference type="SUPFAM" id="SSF53756">
    <property type="entry name" value="UDP-Glycosyltransferase/glycogen phosphorylase"/>
    <property type="match status" value="1"/>
</dbReference>
<sequence>MKIAILSNGAQSLLNFRGHLLREMVQAGHEVVAFAPDYDATTRREMLELGASPQHFPMARSGIGLARELYSVVKLSRLLRQHKPEICCAHFIKPVIYGTIAAWLAGIKCRYGLIEGLGFTFTDGTEGRRKRKLLQIIITLLARFAFKRIDLLMFQNPDDLNEFVTRRIIRPEKTALAGASGVDLEEWSQCELPKGPVTFLLAARLLRDKGVWDYVEAARILRTMGLETRFLLLGSIDDNPASFTEAEVEEWVAAGIVEWPGHVRMKPWLAQAHVFVLPSYREGLPRSTQEAMAMGRAVITTDRPGCRETVDDGVNGYLVPVRDPKSLAAAMQRLVENPDEIEAMGEESRRMAEERFNVHLLNKRLLAFMELI</sequence>
<dbReference type="InterPro" id="IPR028098">
    <property type="entry name" value="Glyco_trans_4-like_N"/>
</dbReference>
<dbReference type="PANTHER" id="PTHR12526:SF638">
    <property type="entry name" value="SPORE COAT PROTEIN SA"/>
    <property type="match status" value="1"/>
</dbReference>
<keyword evidence="3" id="KW-1185">Reference proteome</keyword>
<organism evidence="2 3">
    <name type="scientific">Croceibacterium selenioxidans</name>
    <dbReference type="NCBI Taxonomy" id="2838833"/>
    <lineage>
        <taxon>Bacteria</taxon>
        <taxon>Pseudomonadati</taxon>
        <taxon>Pseudomonadota</taxon>
        <taxon>Alphaproteobacteria</taxon>
        <taxon>Sphingomonadales</taxon>
        <taxon>Erythrobacteraceae</taxon>
        <taxon>Croceibacterium</taxon>
    </lineage>
</organism>
<dbReference type="Pfam" id="PF13692">
    <property type="entry name" value="Glyco_trans_1_4"/>
    <property type="match status" value="1"/>
</dbReference>
<dbReference type="EMBL" id="JAHFVK010000001">
    <property type="protein sequence ID" value="MBT2133572.1"/>
    <property type="molecule type" value="Genomic_DNA"/>
</dbReference>
<name>A0ABS5W389_9SPHN</name>
<feature type="domain" description="Glycosyltransferase subfamily 4-like N-terminal" evidence="1">
    <location>
        <begin position="19"/>
        <end position="175"/>
    </location>
</feature>
<gene>
    <name evidence="2" type="ORF">KK137_04410</name>
</gene>
<dbReference type="RefSeq" id="WP_214534815.1">
    <property type="nucleotide sequence ID" value="NZ_JAHFVK010000001.1"/>
</dbReference>